<evidence type="ECO:0008006" key="4">
    <source>
        <dbReference type="Google" id="ProtNLM"/>
    </source>
</evidence>
<evidence type="ECO:0000313" key="2">
    <source>
        <dbReference type="EMBL" id="SDG12776.1"/>
    </source>
</evidence>
<proteinExistence type="predicted"/>
<evidence type="ECO:0000256" key="1">
    <source>
        <dbReference type="SAM" id="MobiDB-lite"/>
    </source>
</evidence>
<name>A0A0Q0QIU5_RHOCA</name>
<dbReference type="EMBL" id="FNAY01000032">
    <property type="protein sequence ID" value="SDG12776.1"/>
    <property type="molecule type" value="Genomic_DNA"/>
</dbReference>
<feature type="compositionally biased region" description="Basic and acidic residues" evidence="1">
    <location>
        <begin position="10"/>
        <end position="27"/>
    </location>
</feature>
<gene>
    <name evidence="2" type="ORF">SAMN04244550_03461</name>
</gene>
<evidence type="ECO:0000313" key="3">
    <source>
        <dbReference type="Proteomes" id="UP000183812"/>
    </source>
</evidence>
<accession>A0A0Q0QIU5</accession>
<protein>
    <recommendedName>
        <fullName evidence="4">Cobalt chelatase</fullName>
    </recommendedName>
</protein>
<organism evidence="2 3">
    <name type="scientific">Rhodobacter capsulatus</name>
    <name type="common">Rhodopseudomonas capsulata</name>
    <dbReference type="NCBI Taxonomy" id="1061"/>
    <lineage>
        <taxon>Bacteria</taxon>
        <taxon>Pseudomonadati</taxon>
        <taxon>Pseudomonadota</taxon>
        <taxon>Alphaproteobacteria</taxon>
        <taxon>Rhodobacterales</taxon>
        <taxon>Rhodobacter group</taxon>
        <taxon>Rhodobacter</taxon>
    </lineage>
</organism>
<feature type="region of interest" description="Disordered" evidence="1">
    <location>
        <begin position="1"/>
        <end position="58"/>
    </location>
</feature>
<dbReference type="Proteomes" id="UP000183812">
    <property type="component" value="Unassembled WGS sequence"/>
</dbReference>
<feature type="compositionally biased region" description="Basic and acidic residues" evidence="1">
    <location>
        <begin position="35"/>
        <end position="58"/>
    </location>
</feature>
<dbReference type="RefSeq" id="WP_055210617.1">
    <property type="nucleotide sequence ID" value="NZ_CP061202.1"/>
</dbReference>
<sequence length="58" mass="6235">MDYSKSGGARPDKNNPRHSEHNAKGSEKNPFGKGAAKEDLIARMKAAAEARKDAAKKP</sequence>
<reference evidence="2 3" key="1">
    <citation type="submission" date="2016-10" db="EMBL/GenBank/DDBJ databases">
        <authorList>
            <person name="de Groot N.N."/>
        </authorList>
    </citation>
    <scope>NUCLEOTIDE SEQUENCE [LARGE SCALE GENOMIC DNA]</scope>
    <source>
        <strain evidence="3">DSM 938 / 37b4</strain>
    </source>
</reference>
<dbReference type="AlphaFoldDB" id="A0A0Q0QIU5"/>